<gene>
    <name evidence="1" type="ORF">WOLCODRAFT_136326</name>
</gene>
<dbReference type="EMBL" id="KB467942">
    <property type="protein sequence ID" value="PCH38533.1"/>
    <property type="molecule type" value="Genomic_DNA"/>
</dbReference>
<reference evidence="1 2" key="1">
    <citation type="journal article" date="2012" name="Science">
        <title>The Paleozoic origin of enzymatic lignin decomposition reconstructed from 31 fungal genomes.</title>
        <authorList>
            <person name="Floudas D."/>
            <person name="Binder M."/>
            <person name="Riley R."/>
            <person name="Barry K."/>
            <person name="Blanchette R.A."/>
            <person name="Henrissat B."/>
            <person name="Martinez A.T."/>
            <person name="Otillar R."/>
            <person name="Spatafora J.W."/>
            <person name="Yadav J.S."/>
            <person name="Aerts A."/>
            <person name="Benoit I."/>
            <person name="Boyd A."/>
            <person name="Carlson A."/>
            <person name="Copeland A."/>
            <person name="Coutinho P.M."/>
            <person name="de Vries R.P."/>
            <person name="Ferreira P."/>
            <person name="Findley K."/>
            <person name="Foster B."/>
            <person name="Gaskell J."/>
            <person name="Glotzer D."/>
            <person name="Gorecki P."/>
            <person name="Heitman J."/>
            <person name="Hesse C."/>
            <person name="Hori C."/>
            <person name="Igarashi K."/>
            <person name="Jurgens J.A."/>
            <person name="Kallen N."/>
            <person name="Kersten P."/>
            <person name="Kohler A."/>
            <person name="Kuees U."/>
            <person name="Kumar T.K.A."/>
            <person name="Kuo A."/>
            <person name="LaButti K."/>
            <person name="Larrondo L.F."/>
            <person name="Lindquist E."/>
            <person name="Ling A."/>
            <person name="Lombard V."/>
            <person name="Lucas S."/>
            <person name="Lundell T."/>
            <person name="Martin R."/>
            <person name="McLaughlin D.J."/>
            <person name="Morgenstern I."/>
            <person name="Morin E."/>
            <person name="Murat C."/>
            <person name="Nagy L.G."/>
            <person name="Nolan M."/>
            <person name="Ohm R.A."/>
            <person name="Patyshakuliyeva A."/>
            <person name="Rokas A."/>
            <person name="Ruiz-Duenas F.J."/>
            <person name="Sabat G."/>
            <person name="Salamov A."/>
            <person name="Samejima M."/>
            <person name="Schmutz J."/>
            <person name="Slot J.C."/>
            <person name="St John F."/>
            <person name="Stenlid J."/>
            <person name="Sun H."/>
            <person name="Sun S."/>
            <person name="Syed K."/>
            <person name="Tsang A."/>
            <person name="Wiebenga A."/>
            <person name="Young D."/>
            <person name="Pisabarro A."/>
            <person name="Eastwood D.C."/>
            <person name="Martin F."/>
            <person name="Cullen D."/>
            <person name="Grigoriev I.V."/>
            <person name="Hibbett D.S."/>
        </authorList>
    </citation>
    <scope>NUCLEOTIDE SEQUENCE [LARGE SCALE GENOMIC DNA]</scope>
    <source>
        <strain evidence="1 2">MD-104</strain>
    </source>
</reference>
<sequence>MLIKDREENEVGTRSQGASFVATKLSAYECVHELIVDGVEQRKNSLVHVIILVNFPRHESRLRLISLRQSCLCTTAAAAEFLQEMRIRELIGSEQKTLSISFSHDRDDTGD</sequence>
<protein>
    <submittedName>
        <fullName evidence="1">Uncharacterized protein</fullName>
    </submittedName>
</protein>
<organism evidence="1 2">
    <name type="scientific">Wolfiporia cocos (strain MD-104)</name>
    <name type="common">Brown rot fungus</name>
    <dbReference type="NCBI Taxonomy" id="742152"/>
    <lineage>
        <taxon>Eukaryota</taxon>
        <taxon>Fungi</taxon>
        <taxon>Dikarya</taxon>
        <taxon>Basidiomycota</taxon>
        <taxon>Agaricomycotina</taxon>
        <taxon>Agaricomycetes</taxon>
        <taxon>Polyporales</taxon>
        <taxon>Phaeolaceae</taxon>
        <taxon>Wolfiporia</taxon>
    </lineage>
</organism>
<keyword evidence="2" id="KW-1185">Reference proteome</keyword>
<dbReference type="AlphaFoldDB" id="A0A2H3JFF1"/>
<accession>A0A2H3JFF1</accession>
<proteinExistence type="predicted"/>
<evidence type="ECO:0000313" key="1">
    <source>
        <dbReference type="EMBL" id="PCH38533.1"/>
    </source>
</evidence>
<name>A0A2H3JFF1_WOLCO</name>
<evidence type="ECO:0000313" key="2">
    <source>
        <dbReference type="Proteomes" id="UP000218811"/>
    </source>
</evidence>
<dbReference type="Proteomes" id="UP000218811">
    <property type="component" value="Unassembled WGS sequence"/>
</dbReference>